<comment type="caution">
    <text evidence="3">The sequence shown here is derived from an EMBL/GenBank/DDBJ whole genome shotgun (WGS) entry which is preliminary data.</text>
</comment>
<dbReference type="NCBIfam" id="TIGR00732">
    <property type="entry name" value="dprA"/>
    <property type="match status" value="1"/>
</dbReference>
<evidence type="ECO:0000313" key="3">
    <source>
        <dbReference type="EMBL" id="RSK44784.1"/>
    </source>
</evidence>
<dbReference type="Pfam" id="PF02481">
    <property type="entry name" value="DNA_processg_A"/>
    <property type="match status" value="1"/>
</dbReference>
<dbReference type="AlphaFoldDB" id="A0A428KEI5"/>
<evidence type="ECO:0000259" key="2">
    <source>
        <dbReference type="Pfam" id="PF02481"/>
    </source>
</evidence>
<reference evidence="3 4" key="1">
    <citation type="submission" date="2018-12" db="EMBL/GenBank/DDBJ databases">
        <authorList>
            <person name="Feng G."/>
            <person name="Zhu H."/>
        </authorList>
    </citation>
    <scope>NUCLEOTIDE SEQUENCE [LARGE SCALE GENOMIC DNA]</scope>
    <source>
        <strain evidence="3 4">LMG 26000</strain>
    </source>
</reference>
<protein>
    <submittedName>
        <fullName evidence="3">DNA-protecting protein DprA</fullName>
    </submittedName>
</protein>
<sequence>MLQKNSPDDTLLHEVALTLFPNIGPQLTRQLMSYGGSARNVLHLPPGKLLKIPGVGPATAAILSGKSRTEALNQAEASLRRAEKDGVQLLFYTSKQFPARLKLIPDAPALLYYQGTADLNQPKTLAIVGTRQATDYGREQTERLIKGVASHKPLIVSGLAYGIDIAAHRAALQEGLETVGVMATGLDVLYPAVHRKTAEKMLTQGGLLTEFPFGTQPDKYNFPSRNRIIAGLSDGTVVVEAAKKGGALITADLALGYDRDVLAVPGPLGSAASEGCHELIKANRAALYSEPADIEQLLNWDLALHLTGKPKSPATYDPLDFTPEELQLLLVLQAAPNREEHLDTLAWKAQQPVHQVASLLLGLEFRNVLKALPGKRFGLL</sequence>
<organism evidence="3 4">
    <name type="scientific">Hymenobacter perfusus</name>
    <dbReference type="NCBI Taxonomy" id="1236770"/>
    <lineage>
        <taxon>Bacteria</taxon>
        <taxon>Pseudomonadati</taxon>
        <taxon>Bacteroidota</taxon>
        <taxon>Cytophagia</taxon>
        <taxon>Cytophagales</taxon>
        <taxon>Hymenobacteraceae</taxon>
        <taxon>Hymenobacter</taxon>
    </lineage>
</organism>
<dbReference type="EMBL" id="RWIU01000002">
    <property type="protein sequence ID" value="RSK44784.1"/>
    <property type="molecule type" value="Genomic_DNA"/>
</dbReference>
<evidence type="ECO:0000313" key="4">
    <source>
        <dbReference type="Proteomes" id="UP000270291"/>
    </source>
</evidence>
<dbReference type="OrthoDB" id="9785707at2"/>
<dbReference type="SUPFAM" id="SSF47781">
    <property type="entry name" value="RuvA domain 2-like"/>
    <property type="match status" value="1"/>
</dbReference>
<dbReference type="InterPro" id="IPR003488">
    <property type="entry name" value="DprA"/>
</dbReference>
<dbReference type="RefSeq" id="WP_125437003.1">
    <property type="nucleotide sequence ID" value="NZ_RWIU01000002.1"/>
</dbReference>
<dbReference type="GO" id="GO:0009294">
    <property type="term" value="P:DNA-mediated transformation"/>
    <property type="evidence" value="ECO:0007669"/>
    <property type="project" value="InterPro"/>
</dbReference>
<dbReference type="Proteomes" id="UP000270291">
    <property type="component" value="Unassembled WGS sequence"/>
</dbReference>
<dbReference type="Gene3D" id="3.40.50.450">
    <property type="match status" value="1"/>
</dbReference>
<feature type="domain" description="Smf/DprA SLOG" evidence="2">
    <location>
        <begin position="89"/>
        <end position="296"/>
    </location>
</feature>
<dbReference type="SUPFAM" id="SSF102405">
    <property type="entry name" value="MCP/YpsA-like"/>
    <property type="match status" value="1"/>
</dbReference>
<name>A0A428KEI5_9BACT</name>
<gene>
    <name evidence="3" type="primary">dprA</name>
    <name evidence="3" type="ORF">EI293_09775</name>
</gene>
<keyword evidence="4" id="KW-1185">Reference proteome</keyword>
<proteinExistence type="inferred from homology"/>
<dbReference type="PANTHER" id="PTHR43022:SF1">
    <property type="entry name" value="PROTEIN SMF"/>
    <property type="match status" value="1"/>
</dbReference>
<dbReference type="InterPro" id="IPR010994">
    <property type="entry name" value="RuvA_2-like"/>
</dbReference>
<dbReference type="PANTHER" id="PTHR43022">
    <property type="entry name" value="PROTEIN SMF"/>
    <property type="match status" value="1"/>
</dbReference>
<comment type="similarity">
    <text evidence="1">Belongs to the DprA/Smf family.</text>
</comment>
<evidence type="ECO:0000256" key="1">
    <source>
        <dbReference type="ARBA" id="ARBA00006525"/>
    </source>
</evidence>
<accession>A0A428KEI5</accession>
<dbReference type="InterPro" id="IPR057666">
    <property type="entry name" value="DrpA_SLOG"/>
</dbReference>